<proteinExistence type="predicted"/>
<comment type="caution">
    <text evidence="1">The sequence shown here is derived from an EMBL/GenBank/DDBJ whole genome shotgun (WGS) entry which is preliminary data.</text>
</comment>
<name>A0ACB9QAG7_BAUVA</name>
<reference evidence="1 2" key="1">
    <citation type="journal article" date="2022" name="DNA Res.">
        <title>Chromosomal-level genome assembly of the orchid tree Bauhinia variegata (Leguminosae; Cercidoideae) supports the allotetraploid origin hypothesis of Bauhinia.</title>
        <authorList>
            <person name="Zhong Y."/>
            <person name="Chen Y."/>
            <person name="Zheng D."/>
            <person name="Pang J."/>
            <person name="Liu Y."/>
            <person name="Luo S."/>
            <person name="Meng S."/>
            <person name="Qian L."/>
            <person name="Wei D."/>
            <person name="Dai S."/>
            <person name="Zhou R."/>
        </authorList>
    </citation>
    <scope>NUCLEOTIDE SEQUENCE [LARGE SCALE GENOMIC DNA]</scope>
    <source>
        <strain evidence="1">BV-YZ2020</strain>
    </source>
</reference>
<sequence length="152" mass="17271">MVTLEEKGTLFVALPTNQRGQCQPESTRDCKTLSFWLNKYFDWEYENMQRATFELDICLLESKSPPRTIHRALSISFSNTPLPLFSARRLRFQRHSNLTGQSSSSGNDANLPFLSSSQVSIKLDPILLSTGSSIEFSPLPELALWCHLDLFL</sequence>
<accession>A0ACB9QAG7</accession>
<dbReference type="EMBL" id="CM039426">
    <property type="protein sequence ID" value="KAI4357339.1"/>
    <property type="molecule type" value="Genomic_DNA"/>
</dbReference>
<dbReference type="Proteomes" id="UP000828941">
    <property type="component" value="Chromosome 1"/>
</dbReference>
<keyword evidence="2" id="KW-1185">Reference proteome</keyword>
<evidence type="ECO:0000313" key="1">
    <source>
        <dbReference type="EMBL" id="KAI4357339.1"/>
    </source>
</evidence>
<organism evidence="1 2">
    <name type="scientific">Bauhinia variegata</name>
    <name type="common">Purple orchid tree</name>
    <name type="synonym">Phanera variegata</name>
    <dbReference type="NCBI Taxonomy" id="167791"/>
    <lineage>
        <taxon>Eukaryota</taxon>
        <taxon>Viridiplantae</taxon>
        <taxon>Streptophyta</taxon>
        <taxon>Embryophyta</taxon>
        <taxon>Tracheophyta</taxon>
        <taxon>Spermatophyta</taxon>
        <taxon>Magnoliopsida</taxon>
        <taxon>eudicotyledons</taxon>
        <taxon>Gunneridae</taxon>
        <taxon>Pentapetalae</taxon>
        <taxon>rosids</taxon>
        <taxon>fabids</taxon>
        <taxon>Fabales</taxon>
        <taxon>Fabaceae</taxon>
        <taxon>Cercidoideae</taxon>
        <taxon>Cercideae</taxon>
        <taxon>Bauhiniinae</taxon>
        <taxon>Bauhinia</taxon>
    </lineage>
</organism>
<gene>
    <name evidence="1" type="ORF">L6164_001295</name>
</gene>
<evidence type="ECO:0000313" key="2">
    <source>
        <dbReference type="Proteomes" id="UP000828941"/>
    </source>
</evidence>
<protein>
    <submittedName>
        <fullName evidence="1">Uncharacterized protein</fullName>
    </submittedName>
</protein>